<dbReference type="HAMAP" id="MF_01916">
    <property type="entry name" value="Cardiolipin_synth_Cls"/>
    <property type="match status" value="1"/>
</dbReference>
<evidence type="ECO:0000259" key="9">
    <source>
        <dbReference type="PROSITE" id="PS50035"/>
    </source>
</evidence>
<dbReference type="EMBL" id="LVVT01000022">
    <property type="protein sequence ID" value="TQS81499.1"/>
    <property type="molecule type" value="Genomic_DNA"/>
</dbReference>
<dbReference type="InterPro" id="IPR001736">
    <property type="entry name" value="PLipase_D/transphosphatidylase"/>
</dbReference>
<evidence type="ECO:0000256" key="1">
    <source>
        <dbReference type="ARBA" id="ARBA00004236"/>
    </source>
</evidence>
<gene>
    <name evidence="10" type="ORF">A3207_03600</name>
</gene>
<dbReference type="Proteomes" id="UP000752814">
    <property type="component" value="Unassembled WGS sequence"/>
</dbReference>
<evidence type="ECO:0000256" key="7">
    <source>
        <dbReference type="ARBA" id="ARBA00023136"/>
    </source>
</evidence>
<keyword evidence="3" id="KW-0808">Transferase</keyword>
<evidence type="ECO:0000256" key="3">
    <source>
        <dbReference type="ARBA" id="ARBA00022679"/>
    </source>
</evidence>
<comment type="caution">
    <text evidence="10">The sequence shown here is derived from an EMBL/GenBank/DDBJ whole genome shotgun (WGS) entry which is preliminary data.</text>
</comment>
<keyword evidence="2" id="KW-1003">Cell membrane</keyword>
<organism evidence="10 11">
    <name type="scientific">Candidatus Methanomassiliicoccus intestinalis</name>
    <dbReference type="NCBI Taxonomy" id="1406512"/>
    <lineage>
        <taxon>Archaea</taxon>
        <taxon>Methanobacteriati</taxon>
        <taxon>Thermoplasmatota</taxon>
        <taxon>Thermoplasmata</taxon>
        <taxon>Methanomassiliicoccales</taxon>
        <taxon>Methanomassiliicoccaceae</taxon>
        <taxon>Methanomassiliicoccus</taxon>
    </lineage>
</organism>
<dbReference type="PANTHER" id="PTHR21248:SF22">
    <property type="entry name" value="PHOSPHOLIPASE D"/>
    <property type="match status" value="1"/>
</dbReference>
<evidence type="ECO:0000313" key="11">
    <source>
        <dbReference type="Proteomes" id="UP000752814"/>
    </source>
</evidence>
<accession>A0A8J8PEU3</accession>
<dbReference type="Pfam" id="PF13091">
    <property type="entry name" value="PLDc_2"/>
    <property type="match status" value="2"/>
</dbReference>
<dbReference type="InterPro" id="IPR022924">
    <property type="entry name" value="Cardiolipin_synthase"/>
</dbReference>
<dbReference type="NCBIfam" id="TIGR04265">
    <property type="entry name" value="bac_cardiolipin"/>
    <property type="match status" value="1"/>
</dbReference>
<dbReference type="Gene3D" id="3.30.870.10">
    <property type="entry name" value="Endonuclease Chain A"/>
    <property type="match status" value="2"/>
</dbReference>
<dbReference type="SUPFAM" id="SSF56024">
    <property type="entry name" value="Phospholipase D/nuclease"/>
    <property type="match status" value="2"/>
</dbReference>
<protein>
    <recommendedName>
        <fullName evidence="9">PLD phosphodiesterase domain-containing protein</fullName>
    </recommendedName>
</protein>
<evidence type="ECO:0000256" key="8">
    <source>
        <dbReference type="SAM" id="Phobius"/>
    </source>
</evidence>
<feature type="transmembrane region" description="Helical" evidence="8">
    <location>
        <begin position="6"/>
        <end position="23"/>
    </location>
</feature>
<dbReference type="GO" id="GO:0005886">
    <property type="term" value="C:plasma membrane"/>
    <property type="evidence" value="ECO:0007669"/>
    <property type="project" value="UniProtKB-SubCell"/>
</dbReference>
<dbReference type="GO" id="GO:0008808">
    <property type="term" value="F:cardiolipin synthase activity"/>
    <property type="evidence" value="ECO:0007669"/>
    <property type="project" value="InterPro"/>
</dbReference>
<dbReference type="GO" id="GO:0032049">
    <property type="term" value="P:cardiolipin biosynthetic process"/>
    <property type="evidence" value="ECO:0007669"/>
    <property type="project" value="InterPro"/>
</dbReference>
<dbReference type="AlphaFoldDB" id="A0A8J8PEU3"/>
<dbReference type="CDD" id="cd09112">
    <property type="entry name" value="PLDc_CLS_2"/>
    <property type="match status" value="1"/>
</dbReference>
<keyword evidence="7 8" id="KW-0472">Membrane</keyword>
<sequence length="478" mass="54275">MDLIAILPQIVTMPGAIAILYFERDNPRSAVLWLFLMLIYAPAGLLLYIFYGYSMRLSRPGLRKKERADMFRLGAVSKQKQLCDGTCSLKCGELEHYDNLVELLRSAGAELTAGNEVTIMNSGEEKFRALFEDIRQARSHVHLEYYIIRKDNLGERLIDLLCEKASEGVKVCLLTDGFGTVLKRSDIKRLKESGAELASFFPSLLRHIPLFNARFNHRNHRKIAVIDGEIGYVGGYNIGDEYLGNGPFGKWRDTHLRIRGGAVHDLQIRFMLDWDFAAHTGLEASKIYFPKSPEADGSPVQIVSGGPDRKRSHIQEAYLKLIASAKNRVYLQTPYFIPNESLLDALKSAALSGVDVRIMIPEKIDHIFVHWANLSFLGELIRYGVKAYIYKDGFLHAKTIVVDGEVASIGSANWDIRSMELNFETNAVIYCKKTAIQQEKAFFEDINSCYEWTEEMYAQRTYMMRLKSGISRLFSPLL</sequence>
<dbReference type="InterPro" id="IPR025202">
    <property type="entry name" value="PLD-like_dom"/>
</dbReference>
<feature type="transmembrane region" description="Helical" evidence="8">
    <location>
        <begin position="30"/>
        <end position="51"/>
    </location>
</feature>
<dbReference type="PROSITE" id="PS50035">
    <property type="entry name" value="PLD"/>
    <property type="match status" value="2"/>
</dbReference>
<dbReference type="RefSeq" id="WP_400195477.1">
    <property type="nucleotide sequence ID" value="NZ_CAYAYE010000017.1"/>
</dbReference>
<evidence type="ECO:0000256" key="6">
    <source>
        <dbReference type="ARBA" id="ARBA00022989"/>
    </source>
</evidence>
<dbReference type="CDD" id="cd09110">
    <property type="entry name" value="PLDc_CLS_1"/>
    <property type="match status" value="1"/>
</dbReference>
<proteinExistence type="inferred from homology"/>
<keyword evidence="5" id="KW-0677">Repeat</keyword>
<evidence type="ECO:0000256" key="4">
    <source>
        <dbReference type="ARBA" id="ARBA00022692"/>
    </source>
</evidence>
<reference evidence="10" key="1">
    <citation type="submission" date="2016-03" db="EMBL/GenBank/DDBJ databases">
        <authorList>
            <person name="Borrel G."/>
            <person name="Mccann A."/>
            <person name="O'Toole P.W."/>
        </authorList>
    </citation>
    <scope>NUCLEOTIDE SEQUENCE</scope>
    <source>
        <strain evidence="10">183</strain>
    </source>
</reference>
<feature type="domain" description="PLD phosphodiesterase" evidence="9">
    <location>
        <begin position="391"/>
        <end position="418"/>
    </location>
</feature>
<dbReference type="PANTHER" id="PTHR21248">
    <property type="entry name" value="CARDIOLIPIN SYNTHASE"/>
    <property type="match status" value="1"/>
</dbReference>
<keyword evidence="4 8" id="KW-0812">Transmembrane</keyword>
<evidence type="ECO:0000256" key="2">
    <source>
        <dbReference type="ARBA" id="ARBA00022475"/>
    </source>
</evidence>
<name>A0A8J8PEU3_9ARCH</name>
<feature type="domain" description="PLD phosphodiesterase" evidence="9">
    <location>
        <begin position="215"/>
        <end position="242"/>
    </location>
</feature>
<dbReference type="InterPro" id="IPR030874">
    <property type="entry name" value="Cardiolipin_synth_Firmi"/>
</dbReference>
<evidence type="ECO:0000256" key="5">
    <source>
        <dbReference type="ARBA" id="ARBA00022737"/>
    </source>
</evidence>
<evidence type="ECO:0000313" key="10">
    <source>
        <dbReference type="EMBL" id="TQS81499.1"/>
    </source>
</evidence>
<dbReference type="SMART" id="SM00155">
    <property type="entry name" value="PLDc"/>
    <property type="match status" value="2"/>
</dbReference>
<keyword evidence="6 8" id="KW-1133">Transmembrane helix</keyword>
<comment type="subcellular location">
    <subcellularLocation>
        <location evidence="1">Cell membrane</location>
    </subcellularLocation>
</comment>